<dbReference type="EMBL" id="CAJNNW010031185">
    <property type="protein sequence ID" value="CAE8706367.1"/>
    <property type="molecule type" value="Genomic_DNA"/>
</dbReference>
<comment type="cofactor">
    <cofactor evidence="1 7 8">
        <name>pyridoxal 5'-phosphate</name>
        <dbReference type="ChEBI" id="CHEBI:597326"/>
    </cofactor>
</comment>
<dbReference type="SUPFAM" id="SSF53383">
    <property type="entry name" value="PLP-dependent transferases"/>
    <property type="match status" value="1"/>
</dbReference>
<dbReference type="PIRSF" id="PIRSF000412">
    <property type="entry name" value="SHMT"/>
    <property type="match status" value="1"/>
</dbReference>
<evidence type="ECO:0000256" key="3">
    <source>
        <dbReference type="ARBA" id="ARBA00006376"/>
    </source>
</evidence>
<gene>
    <name evidence="10" type="ORF">PGLA2088_LOCUS34140</name>
</gene>
<dbReference type="InterPro" id="IPR015421">
    <property type="entry name" value="PyrdxlP-dep_Trfase_major"/>
</dbReference>
<dbReference type="PROSITE" id="PS00096">
    <property type="entry name" value="SHMT"/>
    <property type="match status" value="1"/>
</dbReference>
<keyword evidence="5 8" id="KW-0808">Transferase</keyword>
<evidence type="ECO:0000256" key="5">
    <source>
        <dbReference type="ARBA" id="ARBA00022679"/>
    </source>
</evidence>
<dbReference type="FunFam" id="3.40.640.10:FF:000097">
    <property type="entry name" value="Serine hydroxymethyltransferase"/>
    <property type="match status" value="1"/>
</dbReference>
<organism evidence="10 11">
    <name type="scientific">Polarella glacialis</name>
    <name type="common">Dinoflagellate</name>
    <dbReference type="NCBI Taxonomy" id="89957"/>
    <lineage>
        <taxon>Eukaryota</taxon>
        <taxon>Sar</taxon>
        <taxon>Alveolata</taxon>
        <taxon>Dinophyceae</taxon>
        <taxon>Suessiales</taxon>
        <taxon>Suessiaceae</taxon>
        <taxon>Polarella</taxon>
    </lineage>
</organism>
<accession>A0A813KRS9</accession>
<feature type="modified residue" description="N6-(pyridoxal phosphate)lysine" evidence="7">
    <location>
        <position position="320"/>
    </location>
</feature>
<evidence type="ECO:0000256" key="1">
    <source>
        <dbReference type="ARBA" id="ARBA00001933"/>
    </source>
</evidence>
<dbReference type="InterPro" id="IPR019798">
    <property type="entry name" value="Ser_HO-MeTrfase_PLP_BS"/>
</dbReference>
<proteinExistence type="inferred from homology"/>
<comment type="pathway">
    <text evidence="2 8">One-carbon metabolism; tetrahydrofolate interconversion.</text>
</comment>
<dbReference type="GO" id="GO:0035999">
    <property type="term" value="P:tetrahydrofolate interconversion"/>
    <property type="evidence" value="ECO:0007669"/>
    <property type="project" value="UniProtKB-UniPathway"/>
</dbReference>
<dbReference type="Pfam" id="PF00464">
    <property type="entry name" value="SHMT"/>
    <property type="match status" value="1"/>
</dbReference>
<keyword evidence="6 7" id="KW-0663">Pyridoxal phosphate</keyword>
<dbReference type="InterPro" id="IPR015424">
    <property type="entry name" value="PyrdxlP-dep_Trfase"/>
</dbReference>
<feature type="non-terminal residue" evidence="10">
    <location>
        <position position="1"/>
    </location>
</feature>
<dbReference type="EC" id="2.1.2.1" evidence="8"/>
<dbReference type="Proteomes" id="UP000626109">
    <property type="component" value="Unassembled WGS sequence"/>
</dbReference>
<evidence type="ECO:0000256" key="2">
    <source>
        <dbReference type="ARBA" id="ARBA00004777"/>
    </source>
</evidence>
<dbReference type="CDD" id="cd00378">
    <property type="entry name" value="SHMT"/>
    <property type="match status" value="1"/>
</dbReference>
<sequence>LEQNTRPADLKAVSMLSAPAARTHVTHHVPLVNPLTPARPVLLVRTSSKYQRSSRAAWICAASSCGVSAVVRRRQGSRRGKRAVSTQALSELDPEVFHLLRQEKDRQVRSINLIASENFASQEVLQVLGSVLSNKYSEGTPGARYYGGNEFIDKVERLCQQRALTAFGVDEQEWAVNVQPYSGSPANFAVYTALLQPHDRIMGLSLLNGGHLTHGHYTQQRKVSATSIYFESLPYGVDESTGLIDFENLRKTARAFRPKMIIAGASAYPRVIDWAAFREICDEVGAILMVDMAHISGLVATGVHPSPFPYADVVTTTTHKSLRGPRGGMIFCRKKFQKQIDDAVFPALQGGPHNATIGALAVQLKQVTTPEFRDYCADVVANCRALASHLSAHGCQLVSGGTDNHLLLWNLRPIGLSGSKLEKVCEKVSIVVNRNTIAGDPSPFSPGGVRLGSCAMTTRGATQQDFVRIGDFLLRARDIALEVQSRSGSKLAEFVASLEEPTATEQAQLEELRAEVEAWATAKPFPS</sequence>
<dbReference type="GO" id="GO:0019264">
    <property type="term" value="P:glycine biosynthetic process from serine"/>
    <property type="evidence" value="ECO:0007669"/>
    <property type="project" value="InterPro"/>
</dbReference>
<dbReference type="PANTHER" id="PTHR11680:SF35">
    <property type="entry name" value="SERINE HYDROXYMETHYLTRANSFERASE 1"/>
    <property type="match status" value="1"/>
</dbReference>
<dbReference type="InterPro" id="IPR001085">
    <property type="entry name" value="Ser_HO-MeTrfase"/>
</dbReference>
<dbReference type="GO" id="GO:0005739">
    <property type="term" value="C:mitochondrion"/>
    <property type="evidence" value="ECO:0007669"/>
    <property type="project" value="TreeGrafter"/>
</dbReference>
<dbReference type="NCBIfam" id="NF000586">
    <property type="entry name" value="PRK00011.1"/>
    <property type="match status" value="1"/>
</dbReference>
<comment type="similarity">
    <text evidence="3 8">Belongs to the SHMT family.</text>
</comment>
<protein>
    <recommendedName>
        <fullName evidence="8">Serine hydroxymethyltransferase</fullName>
        <ecNumber evidence="8">2.1.2.1</ecNumber>
    </recommendedName>
</protein>
<comment type="catalytic activity">
    <reaction evidence="8">
        <text>(6R)-5,10-methylene-5,6,7,8-tetrahydrofolate + glycine + H2O = (6S)-5,6,7,8-tetrahydrofolate + L-serine</text>
        <dbReference type="Rhea" id="RHEA:15481"/>
        <dbReference type="ChEBI" id="CHEBI:15377"/>
        <dbReference type="ChEBI" id="CHEBI:15636"/>
        <dbReference type="ChEBI" id="CHEBI:33384"/>
        <dbReference type="ChEBI" id="CHEBI:57305"/>
        <dbReference type="ChEBI" id="CHEBI:57453"/>
        <dbReference type="EC" id="2.1.2.1"/>
    </reaction>
</comment>
<dbReference type="GO" id="GO:0004372">
    <property type="term" value="F:glycine hydroxymethyltransferase activity"/>
    <property type="evidence" value="ECO:0007669"/>
    <property type="project" value="UniProtKB-EC"/>
</dbReference>
<dbReference type="InterPro" id="IPR015422">
    <property type="entry name" value="PyrdxlP-dep_Trfase_small"/>
</dbReference>
<evidence type="ECO:0000259" key="9">
    <source>
        <dbReference type="Pfam" id="PF00464"/>
    </source>
</evidence>
<dbReference type="Gene3D" id="3.90.1150.10">
    <property type="entry name" value="Aspartate Aminotransferase, domain 1"/>
    <property type="match status" value="1"/>
</dbReference>
<keyword evidence="4 8" id="KW-0554">One-carbon metabolism</keyword>
<evidence type="ECO:0000313" key="11">
    <source>
        <dbReference type="Proteomes" id="UP000626109"/>
    </source>
</evidence>
<dbReference type="InterPro" id="IPR049943">
    <property type="entry name" value="Ser_HO-MeTrfase-like"/>
</dbReference>
<dbReference type="AlphaFoldDB" id="A0A813KRS9"/>
<dbReference type="Gene3D" id="3.40.640.10">
    <property type="entry name" value="Type I PLP-dependent aspartate aminotransferase-like (Major domain)"/>
    <property type="match status" value="1"/>
</dbReference>
<dbReference type="UniPathway" id="UPA00193"/>
<reference evidence="10" key="1">
    <citation type="submission" date="2021-02" db="EMBL/GenBank/DDBJ databases">
        <authorList>
            <person name="Dougan E. K."/>
            <person name="Rhodes N."/>
            <person name="Thang M."/>
            <person name="Chan C."/>
        </authorList>
    </citation>
    <scope>NUCLEOTIDE SEQUENCE</scope>
</reference>
<dbReference type="GO" id="GO:0030170">
    <property type="term" value="F:pyridoxal phosphate binding"/>
    <property type="evidence" value="ECO:0007669"/>
    <property type="project" value="InterPro"/>
</dbReference>
<dbReference type="InterPro" id="IPR039429">
    <property type="entry name" value="SHMT-like_dom"/>
</dbReference>
<evidence type="ECO:0000256" key="6">
    <source>
        <dbReference type="ARBA" id="ARBA00022898"/>
    </source>
</evidence>
<evidence type="ECO:0000256" key="7">
    <source>
        <dbReference type="PIRSR" id="PIRSR000412-50"/>
    </source>
</evidence>
<evidence type="ECO:0000313" key="10">
    <source>
        <dbReference type="EMBL" id="CAE8706367.1"/>
    </source>
</evidence>
<feature type="domain" description="Serine hydroxymethyltransferase-like" evidence="9">
    <location>
        <begin position="89"/>
        <end position="472"/>
    </location>
</feature>
<dbReference type="PANTHER" id="PTHR11680">
    <property type="entry name" value="SERINE HYDROXYMETHYLTRANSFERASE"/>
    <property type="match status" value="1"/>
</dbReference>
<dbReference type="HAMAP" id="MF_00051">
    <property type="entry name" value="SHMT"/>
    <property type="match status" value="1"/>
</dbReference>
<evidence type="ECO:0000256" key="8">
    <source>
        <dbReference type="RuleBase" id="RU000585"/>
    </source>
</evidence>
<comment type="function">
    <text evidence="8">Interconversion of serine and glycine.</text>
</comment>
<comment type="caution">
    <text evidence="10">The sequence shown here is derived from an EMBL/GenBank/DDBJ whole genome shotgun (WGS) entry which is preliminary data.</text>
</comment>
<name>A0A813KRS9_POLGL</name>
<evidence type="ECO:0000256" key="4">
    <source>
        <dbReference type="ARBA" id="ARBA00022563"/>
    </source>
</evidence>